<evidence type="ECO:0000256" key="9">
    <source>
        <dbReference type="ARBA" id="ARBA00023306"/>
    </source>
</evidence>
<evidence type="ECO:0000313" key="16">
    <source>
        <dbReference type="Proteomes" id="UP001169760"/>
    </source>
</evidence>
<evidence type="ECO:0000256" key="3">
    <source>
        <dbReference type="ARBA" id="ARBA00013194"/>
    </source>
</evidence>
<keyword evidence="5 11" id="KW-0132">Cell division</keyword>
<evidence type="ECO:0000259" key="14">
    <source>
        <dbReference type="PROSITE" id="PS50059"/>
    </source>
</evidence>
<dbReference type="InterPro" id="IPR001179">
    <property type="entry name" value="PPIase_FKBP_dom"/>
</dbReference>
<dbReference type="GO" id="GO:0015031">
    <property type="term" value="P:protein transport"/>
    <property type="evidence" value="ECO:0007669"/>
    <property type="project" value="UniProtKB-UniRule"/>
</dbReference>
<dbReference type="GO" id="GO:0003755">
    <property type="term" value="F:peptidyl-prolyl cis-trans isomerase activity"/>
    <property type="evidence" value="ECO:0007669"/>
    <property type="project" value="UniProtKB-UniRule"/>
</dbReference>
<dbReference type="GO" id="GO:0043335">
    <property type="term" value="P:protein unfolding"/>
    <property type="evidence" value="ECO:0007669"/>
    <property type="project" value="TreeGrafter"/>
</dbReference>
<dbReference type="PROSITE" id="PS50059">
    <property type="entry name" value="FKBP_PPIASE"/>
    <property type="match status" value="1"/>
</dbReference>
<dbReference type="InterPro" id="IPR008881">
    <property type="entry name" value="Trigger_fac_ribosome-bd_bac"/>
</dbReference>
<comment type="caution">
    <text evidence="15">The sequence shown here is derived from an EMBL/GenBank/DDBJ whole genome shotgun (WGS) entry which is preliminary data.</text>
</comment>
<dbReference type="PIRSF" id="PIRSF003095">
    <property type="entry name" value="Trigger_factor"/>
    <property type="match status" value="1"/>
</dbReference>
<dbReference type="RefSeq" id="WP_216062648.1">
    <property type="nucleotide sequence ID" value="NZ_JAHKPP010000005.1"/>
</dbReference>
<evidence type="ECO:0000313" key="15">
    <source>
        <dbReference type="EMBL" id="MDO6421717.1"/>
    </source>
</evidence>
<comment type="similarity">
    <text evidence="2 11 13">Belongs to the FKBP-type PPIase family. Tig subfamily.</text>
</comment>
<reference evidence="15" key="1">
    <citation type="submission" date="2023-07" db="EMBL/GenBank/DDBJ databases">
        <title>Genome content predicts the carbon catabolic preferences of heterotrophic bacteria.</title>
        <authorList>
            <person name="Gralka M."/>
        </authorList>
    </citation>
    <scope>NUCLEOTIDE SEQUENCE</scope>
    <source>
        <strain evidence="15">I3M17_2</strain>
    </source>
</reference>
<name>A0AAW7X4A7_9GAMM</name>
<proteinExistence type="inferred from homology"/>
<keyword evidence="6 11" id="KW-0697">Rotamase</keyword>
<keyword evidence="11" id="KW-0963">Cytoplasm</keyword>
<dbReference type="HAMAP" id="MF_00303">
    <property type="entry name" value="Trigger_factor_Tig"/>
    <property type="match status" value="1"/>
</dbReference>
<comment type="subcellular location">
    <subcellularLocation>
        <location evidence="11">Cytoplasm</location>
    </subcellularLocation>
    <text evidence="11">About half TF is bound to the ribosome near the polypeptide exit tunnel while the other half is free in the cytoplasm.</text>
</comment>
<dbReference type="GO" id="GO:0051301">
    <property type="term" value="P:cell division"/>
    <property type="evidence" value="ECO:0007669"/>
    <property type="project" value="UniProtKB-KW"/>
</dbReference>
<comment type="domain">
    <text evidence="11">Consists of 3 domains; the N-terminus binds the ribosome, the middle domain has PPIase activity, while the C-terminus has intrinsic chaperone activity on its own.</text>
</comment>
<keyword evidence="8 11" id="KW-0413">Isomerase</keyword>
<keyword evidence="9 11" id="KW-0131">Cell cycle</keyword>
<comment type="catalytic activity">
    <reaction evidence="1 11 12">
        <text>[protein]-peptidylproline (omega=180) = [protein]-peptidylproline (omega=0)</text>
        <dbReference type="Rhea" id="RHEA:16237"/>
        <dbReference type="Rhea" id="RHEA-COMP:10747"/>
        <dbReference type="Rhea" id="RHEA-COMP:10748"/>
        <dbReference type="ChEBI" id="CHEBI:83833"/>
        <dbReference type="ChEBI" id="CHEBI:83834"/>
        <dbReference type="EC" id="5.2.1.8"/>
    </reaction>
</comment>
<dbReference type="EMBL" id="JAUOPB010000003">
    <property type="protein sequence ID" value="MDO6421717.1"/>
    <property type="molecule type" value="Genomic_DNA"/>
</dbReference>
<dbReference type="AlphaFoldDB" id="A0AAW7X4A7"/>
<evidence type="ECO:0000256" key="11">
    <source>
        <dbReference type="HAMAP-Rule" id="MF_00303"/>
    </source>
</evidence>
<evidence type="ECO:0000256" key="6">
    <source>
        <dbReference type="ARBA" id="ARBA00023110"/>
    </source>
</evidence>
<accession>A0AAW7X4A7</accession>
<dbReference type="GO" id="GO:0043022">
    <property type="term" value="F:ribosome binding"/>
    <property type="evidence" value="ECO:0007669"/>
    <property type="project" value="TreeGrafter"/>
</dbReference>
<dbReference type="FunFam" id="3.10.50.40:FF:000001">
    <property type="entry name" value="Trigger factor"/>
    <property type="match status" value="1"/>
</dbReference>
<evidence type="ECO:0000256" key="12">
    <source>
        <dbReference type="PROSITE-ProRule" id="PRU00277"/>
    </source>
</evidence>
<evidence type="ECO:0000256" key="7">
    <source>
        <dbReference type="ARBA" id="ARBA00023186"/>
    </source>
</evidence>
<evidence type="ECO:0000256" key="10">
    <source>
        <dbReference type="ARBA" id="ARBA00029986"/>
    </source>
</evidence>
<keyword evidence="7 11" id="KW-0143">Chaperone</keyword>
<dbReference type="EC" id="5.2.1.8" evidence="3 11"/>
<evidence type="ECO:0000256" key="4">
    <source>
        <dbReference type="ARBA" id="ARBA00016902"/>
    </source>
</evidence>
<dbReference type="InterPro" id="IPR005215">
    <property type="entry name" value="Trig_fac"/>
</dbReference>
<dbReference type="GO" id="GO:0051083">
    <property type="term" value="P:'de novo' cotranslational protein folding"/>
    <property type="evidence" value="ECO:0007669"/>
    <property type="project" value="TreeGrafter"/>
</dbReference>
<comment type="function">
    <text evidence="11">Involved in protein export. Acts as a chaperone by maintaining the newly synthesized protein in an open conformation. Functions as a peptidyl-prolyl cis-trans isomerase.</text>
</comment>
<evidence type="ECO:0000256" key="2">
    <source>
        <dbReference type="ARBA" id="ARBA00005464"/>
    </source>
</evidence>
<evidence type="ECO:0000256" key="8">
    <source>
        <dbReference type="ARBA" id="ARBA00023235"/>
    </source>
</evidence>
<dbReference type="PANTHER" id="PTHR30560:SF3">
    <property type="entry name" value="TRIGGER FACTOR-LIKE PROTEIN TIG, CHLOROPLASTIC"/>
    <property type="match status" value="1"/>
</dbReference>
<sequence>MQVSLETTTGLERKLTVGIPASVVDQEVAKRLKEAAKTVRINGFRKGKVPMSVVQQRYGAGVRQEVLGDAINRSFYDAVRKESLRPAGQPAIEPKQLEPGKDIEFVATFEVYPEIEVSGLESIEVTRYNAEVTDADVDTMIETLQKSQADWAPVKRKSKKGDRVVIDFKGTKDGEAFEGGTAEGQTLVLGSNSMIPGFEKGIIGMKTGETETIKVTFPDDYQEESLRGAEAEFEVTVQKVEGQKLPKLDDEFFAKFGVTEGGEEKFRADVRENMEREKQKALKGKLKEQVMNGLVAANTVDIPKSLVSGEIDALRNQMGNQMMQQYGSQAEGIDFKSILPDDMFKEQAERRVALGLIVSEIVKNEKISVDKELVKSLIEDVASTYEHPEEVVNYYYGNEQLLGGVEAAALEEQVVSLVLSKAKVSDETISYEEAVKPAAKQAEE</sequence>
<dbReference type="InterPro" id="IPR008880">
    <property type="entry name" value="Trigger_fac_C"/>
</dbReference>
<dbReference type="Pfam" id="PF05697">
    <property type="entry name" value="Trigger_N"/>
    <property type="match status" value="1"/>
</dbReference>
<evidence type="ECO:0000256" key="13">
    <source>
        <dbReference type="RuleBase" id="RU003914"/>
    </source>
</evidence>
<protein>
    <recommendedName>
        <fullName evidence="4 11">Trigger factor</fullName>
        <shortName evidence="11">TF</shortName>
        <ecNumber evidence="3 11">5.2.1.8</ecNumber>
    </recommendedName>
    <alternativeName>
        <fullName evidence="10 11">PPIase</fullName>
    </alternativeName>
</protein>
<dbReference type="Proteomes" id="UP001169760">
    <property type="component" value="Unassembled WGS sequence"/>
</dbReference>
<dbReference type="Pfam" id="PF00254">
    <property type="entry name" value="FKBP_C"/>
    <property type="match status" value="1"/>
</dbReference>
<dbReference type="PANTHER" id="PTHR30560">
    <property type="entry name" value="TRIGGER FACTOR CHAPERONE AND PEPTIDYL-PROLYL CIS/TRANS ISOMERASE"/>
    <property type="match status" value="1"/>
</dbReference>
<dbReference type="GO" id="GO:0044183">
    <property type="term" value="F:protein folding chaperone"/>
    <property type="evidence" value="ECO:0007669"/>
    <property type="project" value="TreeGrafter"/>
</dbReference>
<gene>
    <name evidence="11 15" type="primary">tig</name>
    <name evidence="15" type="ORF">Q4521_04455</name>
</gene>
<dbReference type="GO" id="GO:0005737">
    <property type="term" value="C:cytoplasm"/>
    <property type="evidence" value="ECO:0007669"/>
    <property type="project" value="UniProtKB-SubCell"/>
</dbReference>
<evidence type="ECO:0000256" key="5">
    <source>
        <dbReference type="ARBA" id="ARBA00022618"/>
    </source>
</evidence>
<organism evidence="15 16">
    <name type="scientific">Saccharophagus degradans</name>
    <dbReference type="NCBI Taxonomy" id="86304"/>
    <lineage>
        <taxon>Bacteria</taxon>
        <taxon>Pseudomonadati</taxon>
        <taxon>Pseudomonadota</taxon>
        <taxon>Gammaproteobacteria</taxon>
        <taxon>Cellvibrionales</taxon>
        <taxon>Cellvibrionaceae</taxon>
        <taxon>Saccharophagus</taxon>
    </lineage>
</organism>
<feature type="domain" description="PPIase FKBP-type" evidence="14">
    <location>
        <begin position="161"/>
        <end position="246"/>
    </location>
</feature>
<dbReference type="Pfam" id="PF05698">
    <property type="entry name" value="Trigger_C"/>
    <property type="match status" value="1"/>
</dbReference>
<dbReference type="NCBIfam" id="TIGR00115">
    <property type="entry name" value="tig"/>
    <property type="match status" value="1"/>
</dbReference>
<evidence type="ECO:0000256" key="1">
    <source>
        <dbReference type="ARBA" id="ARBA00000971"/>
    </source>
</evidence>